<evidence type="ECO:0000313" key="3">
    <source>
        <dbReference type="Proteomes" id="UP001215712"/>
    </source>
</evidence>
<proteinExistence type="predicted"/>
<keyword evidence="3" id="KW-1185">Reference proteome</keyword>
<gene>
    <name evidence="2" type="ORF">N7493_005102</name>
</gene>
<evidence type="ECO:0000313" key="2">
    <source>
        <dbReference type="EMBL" id="KAJ5727282.1"/>
    </source>
</evidence>
<comment type="caution">
    <text evidence="2">The sequence shown here is derived from an EMBL/GenBank/DDBJ whole genome shotgun (WGS) entry which is preliminary data.</text>
</comment>
<evidence type="ECO:0000256" key="1">
    <source>
        <dbReference type="SAM" id="MobiDB-lite"/>
    </source>
</evidence>
<accession>A0AAD6HMD0</accession>
<reference evidence="2" key="1">
    <citation type="journal article" date="2023" name="IMA Fungus">
        <title>Comparative genomic study of the Penicillium genus elucidates a diverse pangenome and 15 lateral gene transfer events.</title>
        <authorList>
            <person name="Petersen C."/>
            <person name="Sorensen T."/>
            <person name="Nielsen M.R."/>
            <person name="Sondergaard T.E."/>
            <person name="Sorensen J.L."/>
            <person name="Fitzpatrick D.A."/>
            <person name="Frisvad J.C."/>
            <person name="Nielsen K.L."/>
        </authorList>
    </citation>
    <scope>NUCLEOTIDE SEQUENCE</scope>
    <source>
        <strain evidence="2">IBT 17514</strain>
    </source>
</reference>
<organism evidence="2 3">
    <name type="scientific">Penicillium malachiteum</name>
    <dbReference type="NCBI Taxonomy" id="1324776"/>
    <lineage>
        <taxon>Eukaryota</taxon>
        <taxon>Fungi</taxon>
        <taxon>Dikarya</taxon>
        <taxon>Ascomycota</taxon>
        <taxon>Pezizomycotina</taxon>
        <taxon>Eurotiomycetes</taxon>
        <taxon>Eurotiomycetidae</taxon>
        <taxon>Eurotiales</taxon>
        <taxon>Aspergillaceae</taxon>
        <taxon>Penicillium</taxon>
    </lineage>
</organism>
<feature type="region of interest" description="Disordered" evidence="1">
    <location>
        <begin position="23"/>
        <end position="65"/>
    </location>
</feature>
<sequence>MDAYYSDLDQWNCFTKAATFSTPSEKYQKEGQGNRKPMSRSDCKIQNSVNHESRGTGGPASTGRATLSRPYSVLQFSIGSEDSGQFYIGYNSIIDVMKHRQYKIIKLPRPQ</sequence>
<dbReference type="AlphaFoldDB" id="A0AAD6HMD0"/>
<protein>
    <submittedName>
        <fullName evidence="2">Uncharacterized protein</fullName>
    </submittedName>
</protein>
<reference evidence="2" key="2">
    <citation type="submission" date="2023-01" db="EMBL/GenBank/DDBJ databases">
        <authorList>
            <person name="Petersen C."/>
        </authorList>
    </citation>
    <scope>NUCLEOTIDE SEQUENCE</scope>
    <source>
        <strain evidence="2">IBT 17514</strain>
    </source>
</reference>
<dbReference type="Proteomes" id="UP001215712">
    <property type="component" value="Unassembled WGS sequence"/>
</dbReference>
<dbReference type="EMBL" id="JAQJAN010000006">
    <property type="protein sequence ID" value="KAJ5727282.1"/>
    <property type="molecule type" value="Genomic_DNA"/>
</dbReference>
<name>A0AAD6HMD0_9EURO</name>
<feature type="compositionally biased region" description="Basic and acidic residues" evidence="1">
    <location>
        <begin position="26"/>
        <end position="43"/>
    </location>
</feature>